<comment type="caution">
    <text evidence="1">The sequence shown here is derived from an EMBL/GenBank/DDBJ whole genome shotgun (WGS) entry which is preliminary data.</text>
</comment>
<dbReference type="EMBL" id="CM045760">
    <property type="protein sequence ID" value="KAI8025379.1"/>
    <property type="molecule type" value="Genomic_DNA"/>
</dbReference>
<proteinExistence type="predicted"/>
<organism evidence="1 2">
    <name type="scientific">Camellia lanceoleosa</name>
    <dbReference type="NCBI Taxonomy" id="1840588"/>
    <lineage>
        <taxon>Eukaryota</taxon>
        <taxon>Viridiplantae</taxon>
        <taxon>Streptophyta</taxon>
        <taxon>Embryophyta</taxon>
        <taxon>Tracheophyta</taxon>
        <taxon>Spermatophyta</taxon>
        <taxon>Magnoliopsida</taxon>
        <taxon>eudicotyledons</taxon>
        <taxon>Gunneridae</taxon>
        <taxon>Pentapetalae</taxon>
        <taxon>asterids</taxon>
        <taxon>Ericales</taxon>
        <taxon>Theaceae</taxon>
        <taxon>Camellia</taxon>
    </lineage>
</organism>
<dbReference type="Proteomes" id="UP001060215">
    <property type="component" value="Chromosome 3"/>
</dbReference>
<evidence type="ECO:0000313" key="1">
    <source>
        <dbReference type="EMBL" id="KAI8025379.1"/>
    </source>
</evidence>
<gene>
    <name evidence="1" type="ORF">LOK49_LG02G03764</name>
</gene>
<reference evidence="1 2" key="1">
    <citation type="journal article" date="2022" name="Plant J.">
        <title>Chromosome-level genome of Camellia lanceoleosa provides a valuable resource for understanding genome evolution and self-incompatibility.</title>
        <authorList>
            <person name="Gong W."/>
            <person name="Xiao S."/>
            <person name="Wang L."/>
            <person name="Liao Z."/>
            <person name="Chang Y."/>
            <person name="Mo W."/>
            <person name="Hu G."/>
            <person name="Li W."/>
            <person name="Zhao G."/>
            <person name="Zhu H."/>
            <person name="Hu X."/>
            <person name="Ji K."/>
            <person name="Xiang X."/>
            <person name="Song Q."/>
            <person name="Yuan D."/>
            <person name="Jin S."/>
            <person name="Zhang L."/>
        </authorList>
    </citation>
    <scope>NUCLEOTIDE SEQUENCE [LARGE SCALE GENOMIC DNA]</scope>
    <source>
        <strain evidence="1">SQ_2022a</strain>
    </source>
</reference>
<accession>A0ACC0IHV4</accession>
<name>A0ACC0IHV4_9ERIC</name>
<sequence>MDRTATFSSLSSTPSSALVVQILCGRGNKRTKKGKRFKGSYGNLRPKKEKKVERIKDKVEFLDGYGYHGTSFEQTYRCYPASFIDKSISDSSFLGTWMFGCAGVALHLGDVLERLWREEVLAETEPKFNPFTGVGRRLDGKPLKYEPPPVSSSSGSKDKRSDVASGGGQPSTGSSSQGTTRQTQGKLVFGSNVNRTKEPQKQELTKETKQEEPSKKDEPKFQPFTGKKYSLKG</sequence>
<evidence type="ECO:0000313" key="2">
    <source>
        <dbReference type="Proteomes" id="UP001060215"/>
    </source>
</evidence>
<protein>
    <submittedName>
        <fullName evidence="1">Uncharacterized protein</fullName>
    </submittedName>
</protein>
<keyword evidence="2" id="KW-1185">Reference proteome</keyword>